<accession>A0ABV5ZIG0</accession>
<dbReference type="NCBIfam" id="TIGR00254">
    <property type="entry name" value="GGDEF"/>
    <property type="match status" value="1"/>
</dbReference>
<gene>
    <name evidence="5" type="ORF">ACFFLH_16190</name>
</gene>
<dbReference type="EMBL" id="JBHLZN010000007">
    <property type="protein sequence ID" value="MFB9887956.1"/>
    <property type="molecule type" value="Genomic_DNA"/>
</dbReference>
<evidence type="ECO:0000256" key="1">
    <source>
        <dbReference type="SAM" id="Phobius"/>
    </source>
</evidence>
<feature type="domain" description="HAMP" evidence="3">
    <location>
        <begin position="181"/>
        <end position="237"/>
    </location>
</feature>
<comment type="caution">
    <text evidence="5">The sequence shown here is derived from an EMBL/GenBank/DDBJ whole genome shotgun (WGS) entry which is preliminary data.</text>
</comment>
<evidence type="ECO:0000313" key="5">
    <source>
        <dbReference type="EMBL" id="MFB9887956.1"/>
    </source>
</evidence>
<dbReference type="Gene3D" id="6.10.340.10">
    <property type="match status" value="1"/>
</dbReference>
<dbReference type="InterPro" id="IPR050706">
    <property type="entry name" value="Cyclic-di-GMP_PDE-like"/>
</dbReference>
<dbReference type="InterPro" id="IPR000160">
    <property type="entry name" value="GGDEF_dom"/>
</dbReference>
<keyword evidence="1" id="KW-1133">Transmembrane helix</keyword>
<evidence type="ECO:0000313" key="6">
    <source>
        <dbReference type="Proteomes" id="UP001589628"/>
    </source>
</evidence>
<organism evidence="5 6">
    <name type="scientific">Balneatrix alpica</name>
    <dbReference type="NCBI Taxonomy" id="75684"/>
    <lineage>
        <taxon>Bacteria</taxon>
        <taxon>Pseudomonadati</taxon>
        <taxon>Pseudomonadota</taxon>
        <taxon>Gammaproteobacteria</taxon>
        <taxon>Oceanospirillales</taxon>
        <taxon>Balneatrichaceae</taxon>
        <taxon>Balneatrix</taxon>
    </lineage>
</organism>
<evidence type="ECO:0000259" key="4">
    <source>
        <dbReference type="PROSITE" id="PS50887"/>
    </source>
</evidence>
<feature type="transmembrane region" description="Helical" evidence="1">
    <location>
        <begin position="157"/>
        <end position="179"/>
    </location>
</feature>
<dbReference type="RefSeq" id="WP_027312851.1">
    <property type="nucleotide sequence ID" value="NZ_JBHLZN010000007.1"/>
</dbReference>
<dbReference type="PROSITE" id="PS50885">
    <property type="entry name" value="HAMP"/>
    <property type="match status" value="1"/>
</dbReference>
<feature type="transmembrane region" description="Helical" evidence="1">
    <location>
        <begin position="12"/>
        <end position="32"/>
    </location>
</feature>
<evidence type="ECO:0000259" key="2">
    <source>
        <dbReference type="PROSITE" id="PS50883"/>
    </source>
</evidence>
<dbReference type="CDD" id="cd01948">
    <property type="entry name" value="EAL"/>
    <property type="match status" value="1"/>
</dbReference>
<feature type="domain" description="EAL" evidence="2">
    <location>
        <begin position="416"/>
        <end position="666"/>
    </location>
</feature>
<dbReference type="SUPFAM" id="SSF55073">
    <property type="entry name" value="Nucleotide cyclase"/>
    <property type="match status" value="1"/>
</dbReference>
<dbReference type="Proteomes" id="UP001589628">
    <property type="component" value="Unassembled WGS sequence"/>
</dbReference>
<dbReference type="SMART" id="SM00304">
    <property type="entry name" value="HAMP"/>
    <property type="match status" value="1"/>
</dbReference>
<proteinExistence type="predicted"/>
<dbReference type="Gene3D" id="3.30.70.270">
    <property type="match status" value="1"/>
</dbReference>
<dbReference type="PANTHER" id="PTHR33121">
    <property type="entry name" value="CYCLIC DI-GMP PHOSPHODIESTERASE PDEF"/>
    <property type="match status" value="1"/>
</dbReference>
<sequence>MQTRRITLGLLWRLSLATMVFVVAAIAGQLYWSIGPLYERQYVTLEQLVRSVETPIAEAIWNYDERLTRRTMQGLIKLDEVQGVSVVLARGERFADMYKGEGYLRPFYERWIISDQVELSSQIRAPSTSLGREGEVIATLRIQGSNDYLFSKWLANAQVVVLTYLGLMISLSACLAWLVHSFLSRPLIQLNQQLEKLDPENPDRYLLPTPSGHREDELGRLVETFNHNLTRLAVAYESVKRMATRDHLTGLPNRTLALETLQQQVNASTAENKAFALFVFDIDRFKYMNDTLGHRGGDDFLQQCARRLQKGLQKRGLFVARVGGDEFMVLSTRTSTPEEAHAEAANIFKLMSSPFFINGQEFKVSISLGVTLFPVDGKEADLLMRHAAIAMFGAKENGGNQQCFFSEALTEQIRQRSQIEKDLAQAIKNEEFLLYLQPKMDSRNQEMKGCEALIRWQKADGSLVPPLVFIPVAEQSRMIVDIGRWVIEEACRILQRWQRLQIAQPMAINVSVVQMLEPGFFEHLQRSLQYHGVNAELLELEITESVLIDNFEATAQVLQKVRGLGIRVAIDDFGTGYSSLSRIDQLPVDILKADKCFVNRVPNDTAILKLIGSFGRILGLEVVAEGVETDEQARWLRDNGFPTLQGYLFSKPLPLEEFERMLDVAVERQ</sequence>
<dbReference type="PANTHER" id="PTHR33121:SF70">
    <property type="entry name" value="SIGNALING PROTEIN YKOW"/>
    <property type="match status" value="1"/>
</dbReference>
<dbReference type="SMART" id="SM00267">
    <property type="entry name" value="GGDEF"/>
    <property type="match status" value="1"/>
</dbReference>
<dbReference type="InterPro" id="IPR001633">
    <property type="entry name" value="EAL_dom"/>
</dbReference>
<reference evidence="5 6" key="1">
    <citation type="submission" date="2024-09" db="EMBL/GenBank/DDBJ databases">
        <authorList>
            <person name="Sun Q."/>
            <person name="Mori K."/>
        </authorList>
    </citation>
    <scope>NUCLEOTIDE SEQUENCE [LARGE SCALE GENOMIC DNA]</scope>
    <source>
        <strain evidence="5 6">ATCC 51285</strain>
    </source>
</reference>
<dbReference type="Pfam" id="PF00563">
    <property type="entry name" value="EAL"/>
    <property type="match status" value="1"/>
</dbReference>
<dbReference type="SMART" id="SM00052">
    <property type="entry name" value="EAL"/>
    <property type="match status" value="1"/>
</dbReference>
<keyword evidence="6" id="KW-1185">Reference proteome</keyword>
<dbReference type="CDD" id="cd01949">
    <property type="entry name" value="GGDEF"/>
    <property type="match status" value="1"/>
</dbReference>
<dbReference type="SUPFAM" id="SSF141868">
    <property type="entry name" value="EAL domain-like"/>
    <property type="match status" value="1"/>
</dbReference>
<evidence type="ECO:0000259" key="3">
    <source>
        <dbReference type="PROSITE" id="PS50885"/>
    </source>
</evidence>
<dbReference type="InterPro" id="IPR035919">
    <property type="entry name" value="EAL_sf"/>
</dbReference>
<keyword evidence="1" id="KW-0812">Transmembrane</keyword>
<dbReference type="PROSITE" id="PS50887">
    <property type="entry name" value="GGDEF"/>
    <property type="match status" value="1"/>
</dbReference>
<dbReference type="Gene3D" id="3.20.20.450">
    <property type="entry name" value="EAL domain"/>
    <property type="match status" value="1"/>
</dbReference>
<keyword evidence="1" id="KW-0472">Membrane</keyword>
<dbReference type="Pfam" id="PF00990">
    <property type="entry name" value="GGDEF"/>
    <property type="match status" value="1"/>
</dbReference>
<dbReference type="InterPro" id="IPR043128">
    <property type="entry name" value="Rev_trsase/Diguanyl_cyclase"/>
</dbReference>
<dbReference type="PROSITE" id="PS50883">
    <property type="entry name" value="EAL"/>
    <property type="match status" value="1"/>
</dbReference>
<feature type="domain" description="GGDEF" evidence="4">
    <location>
        <begin position="273"/>
        <end position="407"/>
    </location>
</feature>
<name>A0ABV5ZIG0_9GAMM</name>
<dbReference type="InterPro" id="IPR029787">
    <property type="entry name" value="Nucleotide_cyclase"/>
</dbReference>
<protein>
    <submittedName>
        <fullName evidence="5">Bifunctional diguanylate cyclase/phosphodiesterase</fullName>
    </submittedName>
</protein>
<dbReference type="InterPro" id="IPR003660">
    <property type="entry name" value="HAMP_dom"/>
</dbReference>